<gene>
    <name evidence="9" type="ORF">SAMN02583745_01226</name>
</gene>
<dbReference type="PANTHER" id="PTHR30047:SF7">
    <property type="entry name" value="HIGH-AFFINITY CHOLINE TRANSPORT PROTEIN"/>
    <property type="match status" value="1"/>
</dbReference>
<keyword evidence="10" id="KW-1185">Reference proteome</keyword>
<feature type="transmembrane region" description="Helical" evidence="8">
    <location>
        <begin position="63"/>
        <end position="82"/>
    </location>
</feature>
<dbReference type="Pfam" id="PF02028">
    <property type="entry name" value="BCCT"/>
    <property type="match status" value="1"/>
</dbReference>
<protein>
    <submittedName>
        <fullName evidence="9">Choline/glycine/proline betaine transport protein</fullName>
    </submittedName>
</protein>
<proteinExistence type="inferred from homology"/>
<evidence type="ECO:0000256" key="7">
    <source>
        <dbReference type="ARBA" id="ARBA00023136"/>
    </source>
</evidence>
<evidence type="ECO:0000313" key="10">
    <source>
        <dbReference type="Proteomes" id="UP000242642"/>
    </source>
</evidence>
<name>A0A1I0BD31_9GAMM</name>
<evidence type="ECO:0000256" key="1">
    <source>
        <dbReference type="ARBA" id="ARBA00004651"/>
    </source>
</evidence>
<feature type="transmembrane region" description="Helical" evidence="8">
    <location>
        <begin position="482"/>
        <end position="502"/>
    </location>
</feature>
<organism evidence="9 10">
    <name type="scientific">Thorsellia anophelis DSM 18579</name>
    <dbReference type="NCBI Taxonomy" id="1123402"/>
    <lineage>
        <taxon>Bacteria</taxon>
        <taxon>Pseudomonadati</taxon>
        <taxon>Pseudomonadota</taxon>
        <taxon>Gammaproteobacteria</taxon>
        <taxon>Enterobacterales</taxon>
        <taxon>Thorselliaceae</taxon>
        <taxon>Thorsellia</taxon>
    </lineage>
</organism>
<dbReference type="RefSeq" id="WP_093318636.1">
    <property type="nucleotide sequence ID" value="NZ_FOHV01000007.1"/>
</dbReference>
<feature type="transmembrane region" description="Helical" evidence="8">
    <location>
        <begin position="456"/>
        <end position="476"/>
    </location>
</feature>
<feature type="transmembrane region" description="Helical" evidence="8">
    <location>
        <begin position="273"/>
        <end position="293"/>
    </location>
</feature>
<dbReference type="InterPro" id="IPR000060">
    <property type="entry name" value="BCCT_transptr"/>
</dbReference>
<dbReference type="NCBIfam" id="TIGR00842">
    <property type="entry name" value="bcct"/>
    <property type="match status" value="1"/>
</dbReference>
<evidence type="ECO:0000256" key="6">
    <source>
        <dbReference type="ARBA" id="ARBA00022989"/>
    </source>
</evidence>
<keyword evidence="5 8" id="KW-0812">Transmembrane</keyword>
<feature type="transmembrane region" description="Helical" evidence="8">
    <location>
        <begin position="103"/>
        <end position="123"/>
    </location>
</feature>
<evidence type="ECO:0000256" key="2">
    <source>
        <dbReference type="ARBA" id="ARBA00005658"/>
    </source>
</evidence>
<reference evidence="10" key="1">
    <citation type="submission" date="2016-10" db="EMBL/GenBank/DDBJ databases">
        <authorList>
            <person name="Varghese N."/>
            <person name="Submissions S."/>
        </authorList>
    </citation>
    <scope>NUCLEOTIDE SEQUENCE [LARGE SCALE GENOMIC DNA]</scope>
    <source>
        <strain evidence="10">DSM 18579</strain>
    </source>
</reference>
<feature type="transmembrane region" description="Helical" evidence="8">
    <location>
        <begin position="154"/>
        <end position="174"/>
    </location>
</feature>
<keyword evidence="7 8" id="KW-0472">Membrane</keyword>
<dbReference type="Proteomes" id="UP000242642">
    <property type="component" value="Unassembled WGS sequence"/>
</dbReference>
<feature type="transmembrane region" description="Helical" evidence="8">
    <location>
        <begin position="416"/>
        <end position="444"/>
    </location>
</feature>
<evidence type="ECO:0000256" key="8">
    <source>
        <dbReference type="SAM" id="Phobius"/>
    </source>
</evidence>
<feature type="transmembrane region" description="Helical" evidence="8">
    <location>
        <begin position="240"/>
        <end position="261"/>
    </location>
</feature>
<keyword evidence="4" id="KW-1003">Cell membrane</keyword>
<feature type="transmembrane region" description="Helical" evidence="8">
    <location>
        <begin position="323"/>
        <end position="345"/>
    </location>
</feature>
<dbReference type="GO" id="GO:0022857">
    <property type="term" value="F:transmembrane transporter activity"/>
    <property type="evidence" value="ECO:0007669"/>
    <property type="project" value="InterPro"/>
</dbReference>
<dbReference type="GO" id="GO:0005886">
    <property type="term" value="C:plasma membrane"/>
    <property type="evidence" value="ECO:0007669"/>
    <property type="project" value="UniProtKB-SubCell"/>
</dbReference>
<dbReference type="PANTHER" id="PTHR30047">
    <property type="entry name" value="HIGH-AFFINITY CHOLINE TRANSPORT PROTEIN-RELATED"/>
    <property type="match status" value="1"/>
</dbReference>
<dbReference type="EMBL" id="FOHV01000007">
    <property type="protein sequence ID" value="SET04055.1"/>
    <property type="molecule type" value="Genomic_DNA"/>
</dbReference>
<dbReference type="OrthoDB" id="9775735at2"/>
<feature type="transmembrane region" description="Helical" evidence="8">
    <location>
        <begin position="21"/>
        <end position="43"/>
    </location>
</feature>
<keyword evidence="3" id="KW-0813">Transport</keyword>
<comment type="subcellular location">
    <subcellularLocation>
        <location evidence="1">Cell membrane</location>
        <topology evidence="1">Multi-pass membrane protein</topology>
    </subcellularLocation>
</comment>
<comment type="similarity">
    <text evidence="2">Belongs to the BCCT transporter (TC 2.A.15) family.</text>
</comment>
<dbReference type="STRING" id="1123402.SAMN02583745_01226"/>
<sequence length="666" mass="74619">MTVIDSQFTRLYRSFIGYFNLNPFIFITANLSIITLVLSSIFYQSTLQRVFGKIQNWVLNDAGWFYVFSVAAILLSVIILAVSRLGEIKLGLDHDSPDYTKTTWFAMLFSTGMGIGLMFFGVAEPLIHFMTPPIGEGSNVQAAKEAMKITFFHWGLHAWAIYAIVGIILAFFSFRHNLPLSLRSALYPFIKDRIYGPIGDCVDLFALVGTLFGIATSLGFGVAQINSGLNFLFNLPETEWVQIILIIIAMGLATISVTTGLDKGIKFLSQANLILAVILMVAVLIAGPTTFLFKTFLQNSGAYLSEIVDKTFNMYAYEPNDWIGGWTLFYWGWWLSWSPFVGLFIARISKGRTIREFVFGVLFIPTGFTFLWMTIFGNSAIDLVLNQGADTLAQLATDNAPVALFAFFDYLPASTLFSILALVMVIVFFVTSADSGALVIDMLASGKKSHSPAVQRAYWSILIGIVAIALLATGGLQAMQAVTIASAFPFTLILLISIMGLFKALKVDATKQALRYQMLNTASSGNETRLSWQKRMRTLTTFARRSHVERFLDEVVEPAFELVCDEWKKQGIQTVITRGEEKSIKLEVQHGSEMDFIYEIVPNAYIKPDFAQDSAEQGDNAKYFRADVYLREGGQNYDVMGWHRDEVISDIIEQYERHLHFLHLLR</sequence>
<feature type="transmembrane region" description="Helical" evidence="8">
    <location>
        <begin position="194"/>
        <end position="220"/>
    </location>
</feature>
<keyword evidence="6 8" id="KW-1133">Transmembrane helix</keyword>
<dbReference type="NCBIfam" id="NF007399">
    <property type="entry name" value="PRK09928.1"/>
    <property type="match status" value="1"/>
</dbReference>
<dbReference type="InterPro" id="IPR018093">
    <property type="entry name" value="BCCT_CS"/>
</dbReference>
<accession>A0A1I0BD31</accession>
<evidence type="ECO:0000256" key="3">
    <source>
        <dbReference type="ARBA" id="ARBA00022448"/>
    </source>
</evidence>
<dbReference type="AlphaFoldDB" id="A0A1I0BD31"/>
<dbReference type="PROSITE" id="PS01303">
    <property type="entry name" value="BCCT"/>
    <property type="match status" value="1"/>
</dbReference>
<evidence type="ECO:0000313" key="9">
    <source>
        <dbReference type="EMBL" id="SET04055.1"/>
    </source>
</evidence>
<evidence type="ECO:0000256" key="4">
    <source>
        <dbReference type="ARBA" id="ARBA00022475"/>
    </source>
</evidence>
<evidence type="ECO:0000256" key="5">
    <source>
        <dbReference type="ARBA" id="ARBA00022692"/>
    </source>
</evidence>
<feature type="transmembrane region" description="Helical" evidence="8">
    <location>
        <begin position="357"/>
        <end position="376"/>
    </location>
</feature>